<keyword evidence="5" id="KW-1185">Reference proteome</keyword>
<dbReference type="InterPro" id="IPR025714">
    <property type="entry name" value="Methyltranfer_dom"/>
</dbReference>
<feature type="non-terminal residue" evidence="4">
    <location>
        <position position="487"/>
    </location>
</feature>
<feature type="domain" description="Methyltransferase" evidence="3">
    <location>
        <begin position="146"/>
        <end position="277"/>
    </location>
</feature>
<comment type="caution">
    <text evidence="4">The sequence shown here is derived from an EMBL/GenBank/DDBJ whole genome shotgun (WGS) entry which is preliminary data.</text>
</comment>
<feature type="region of interest" description="Disordered" evidence="1">
    <location>
        <begin position="335"/>
        <end position="435"/>
    </location>
</feature>
<dbReference type="EMBL" id="AGNL01004082">
    <property type="protein sequence ID" value="EJK73945.1"/>
    <property type="molecule type" value="Genomic_DNA"/>
</dbReference>
<accession>K0T8P2</accession>
<evidence type="ECO:0000313" key="4">
    <source>
        <dbReference type="EMBL" id="EJK73945.1"/>
    </source>
</evidence>
<feature type="compositionally biased region" description="Gly residues" evidence="1">
    <location>
        <begin position="410"/>
        <end position="427"/>
    </location>
</feature>
<evidence type="ECO:0000256" key="1">
    <source>
        <dbReference type="SAM" id="MobiDB-lite"/>
    </source>
</evidence>
<dbReference type="Pfam" id="PF13679">
    <property type="entry name" value="Methyltransf_32"/>
    <property type="match status" value="1"/>
</dbReference>
<feature type="signal peptide" evidence="2">
    <location>
        <begin position="1"/>
        <end position="17"/>
    </location>
</feature>
<dbReference type="AlphaFoldDB" id="K0T8P2"/>
<feature type="compositionally biased region" description="Polar residues" evidence="1">
    <location>
        <begin position="338"/>
        <end position="349"/>
    </location>
</feature>
<feature type="compositionally biased region" description="Acidic residues" evidence="1">
    <location>
        <begin position="394"/>
        <end position="403"/>
    </location>
</feature>
<dbReference type="Proteomes" id="UP000266841">
    <property type="component" value="Unassembled WGS sequence"/>
</dbReference>
<feature type="compositionally biased region" description="Basic and acidic residues" evidence="1">
    <location>
        <begin position="364"/>
        <end position="390"/>
    </location>
</feature>
<protein>
    <recommendedName>
        <fullName evidence="3">Methyltransferase domain-containing protein</fullName>
    </recommendedName>
</protein>
<sequence>MLFAAVVFPFIFLLASPRSMPPLNDISGFEHITSTSTSDYSAKRNHPTAYDDDPAFKGPLRLDDLGTPDAHRQRIRCHYLDDESLGQSLNYDGPPTLDKSTPTKTILKSIVDHLAQSDAPVDAKEVAESIEFYLRSGKRLLGAARRVLQNSGGQDSTIAVQDLCSGHGLTGMIFVACNPPGRAKGANVRAVLVDRIEPMSHSVLRDCISEVCPWAEESVQFESVPLEDFASRDGRDADEGASIVISTHACGSLTDKVLEYAMDISASAAAVMPCCYTGTDSGVPYGIRRMLGVGLAADVRRSFRLQENGYHVDFAAIPKAITPVNRLILAERRKRGQLPSSLARSSSAGGWNAQDKVKLMPQRRTHETGHITADRKRGMEKFEVERHDVPPLEGEGEGGDDADPVDRPGGRAGYGRRGPRAGGGGGRPPDDRGGVPGGLDGGLVVVVLDGGVLRRFVVVAVVVFLVGGRTGVAGVRRTPVVLVPVLL</sequence>
<organism evidence="4 5">
    <name type="scientific">Thalassiosira oceanica</name>
    <name type="common">Marine diatom</name>
    <dbReference type="NCBI Taxonomy" id="159749"/>
    <lineage>
        <taxon>Eukaryota</taxon>
        <taxon>Sar</taxon>
        <taxon>Stramenopiles</taxon>
        <taxon>Ochrophyta</taxon>
        <taxon>Bacillariophyta</taxon>
        <taxon>Coscinodiscophyceae</taxon>
        <taxon>Thalassiosirophycidae</taxon>
        <taxon>Thalassiosirales</taxon>
        <taxon>Thalassiosiraceae</taxon>
        <taxon>Thalassiosira</taxon>
    </lineage>
</organism>
<proteinExistence type="predicted"/>
<evidence type="ECO:0000256" key="2">
    <source>
        <dbReference type="SAM" id="SignalP"/>
    </source>
</evidence>
<evidence type="ECO:0000313" key="5">
    <source>
        <dbReference type="Proteomes" id="UP000266841"/>
    </source>
</evidence>
<dbReference type="eggNOG" id="ENOG502SAQS">
    <property type="taxonomic scope" value="Eukaryota"/>
</dbReference>
<keyword evidence="2" id="KW-0732">Signal</keyword>
<feature type="chain" id="PRO_5003841664" description="Methyltransferase domain-containing protein" evidence="2">
    <location>
        <begin position="18"/>
        <end position="487"/>
    </location>
</feature>
<dbReference type="OMA" id="VISTHAC"/>
<name>K0T8P2_THAOC</name>
<gene>
    <name evidence="4" type="ORF">THAOC_04408</name>
</gene>
<evidence type="ECO:0000259" key="3">
    <source>
        <dbReference type="Pfam" id="PF13679"/>
    </source>
</evidence>
<reference evidence="4 5" key="1">
    <citation type="journal article" date="2012" name="Genome Biol.">
        <title>Genome and low-iron response of an oceanic diatom adapted to chronic iron limitation.</title>
        <authorList>
            <person name="Lommer M."/>
            <person name="Specht M."/>
            <person name="Roy A.S."/>
            <person name="Kraemer L."/>
            <person name="Andreson R."/>
            <person name="Gutowska M.A."/>
            <person name="Wolf J."/>
            <person name="Bergner S.V."/>
            <person name="Schilhabel M.B."/>
            <person name="Klostermeier U.C."/>
            <person name="Beiko R.G."/>
            <person name="Rosenstiel P."/>
            <person name="Hippler M."/>
            <person name="Laroche J."/>
        </authorList>
    </citation>
    <scope>NUCLEOTIDE SEQUENCE [LARGE SCALE GENOMIC DNA]</scope>
    <source>
        <strain evidence="4 5">CCMP1005</strain>
    </source>
</reference>
<dbReference type="OrthoDB" id="42613at2759"/>